<evidence type="ECO:0000313" key="6">
    <source>
        <dbReference type="Proteomes" id="UP001596091"/>
    </source>
</evidence>
<evidence type="ECO:0000313" key="5">
    <source>
        <dbReference type="EMBL" id="MFC5863958.1"/>
    </source>
</evidence>
<dbReference type="PANTHER" id="PTHR33154">
    <property type="entry name" value="TRANSCRIPTIONAL REGULATOR, ARSR FAMILY"/>
    <property type="match status" value="1"/>
</dbReference>
<feature type="domain" description="HTH arsR-type" evidence="4">
    <location>
        <begin position="1"/>
        <end position="92"/>
    </location>
</feature>
<dbReference type="Gene3D" id="1.10.10.10">
    <property type="entry name" value="Winged helix-like DNA-binding domain superfamily/Winged helix DNA-binding domain"/>
    <property type="match status" value="1"/>
</dbReference>
<comment type="caution">
    <text evidence="5">The sequence shown here is derived from an EMBL/GenBank/DDBJ whole genome shotgun (WGS) entry which is preliminary data.</text>
</comment>
<dbReference type="NCBIfam" id="NF033788">
    <property type="entry name" value="HTH_metalloreg"/>
    <property type="match status" value="1"/>
</dbReference>
<dbReference type="InterPro" id="IPR036388">
    <property type="entry name" value="WH-like_DNA-bd_sf"/>
</dbReference>
<evidence type="ECO:0000256" key="2">
    <source>
        <dbReference type="ARBA" id="ARBA00023125"/>
    </source>
</evidence>
<proteinExistence type="predicted"/>
<gene>
    <name evidence="5" type="ORF">ACFPT7_16760</name>
</gene>
<dbReference type="InterPro" id="IPR051081">
    <property type="entry name" value="HTH_MetalResp_TranReg"/>
</dbReference>
<organism evidence="5 6">
    <name type="scientific">Acidicapsa dinghuensis</name>
    <dbReference type="NCBI Taxonomy" id="2218256"/>
    <lineage>
        <taxon>Bacteria</taxon>
        <taxon>Pseudomonadati</taxon>
        <taxon>Acidobacteriota</taxon>
        <taxon>Terriglobia</taxon>
        <taxon>Terriglobales</taxon>
        <taxon>Acidobacteriaceae</taxon>
        <taxon>Acidicapsa</taxon>
    </lineage>
</organism>
<dbReference type="InterPro" id="IPR001845">
    <property type="entry name" value="HTH_ArsR_DNA-bd_dom"/>
</dbReference>
<accession>A0ABW1EIM7</accession>
<dbReference type="SUPFAM" id="SSF46785">
    <property type="entry name" value="Winged helix' DNA-binding domain"/>
    <property type="match status" value="1"/>
</dbReference>
<dbReference type="Pfam" id="PF12840">
    <property type="entry name" value="HTH_20"/>
    <property type="match status" value="1"/>
</dbReference>
<reference evidence="6" key="1">
    <citation type="journal article" date="2019" name="Int. J. Syst. Evol. Microbiol.">
        <title>The Global Catalogue of Microorganisms (GCM) 10K type strain sequencing project: providing services to taxonomists for standard genome sequencing and annotation.</title>
        <authorList>
            <consortium name="The Broad Institute Genomics Platform"/>
            <consortium name="The Broad Institute Genome Sequencing Center for Infectious Disease"/>
            <person name="Wu L."/>
            <person name="Ma J."/>
        </authorList>
    </citation>
    <scope>NUCLEOTIDE SEQUENCE [LARGE SCALE GENOMIC DNA]</scope>
    <source>
        <strain evidence="6">JCM 4087</strain>
    </source>
</reference>
<evidence type="ECO:0000259" key="4">
    <source>
        <dbReference type="PROSITE" id="PS50987"/>
    </source>
</evidence>
<protein>
    <submittedName>
        <fullName evidence="5">ArsR/SmtB family transcription factor</fullName>
    </submittedName>
</protein>
<keyword evidence="2" id="KW-0238">DNA-binding</keyword>
<dbReference type="SMART" id="SM00418">
    <property type="entry name" value="HTH_ARSR"/>
    <property type="match status" value="1"/>
</dbReference>
<name>A0ABW1EIM7_9BACT</name>
<keyword evidence="1" id="KW-0805">Transcription regulation</keyword>
<sequence length="109" mass="12228">MPIATRVDRVFDALGDPTRRAVFRRLRKGNRSVREIAEGMNVSRPAVSQHLKVLKGAGLIAVRIDGARHLYGVDPSAIEVLRNWLDGFWDGTLTAFKAAAEEEQKKMER</sequence>
<dbReference type="Proteomes" id="UP001596091">
    <property type="component" value="Unassembled WGS sequence"/>
</dbReference>
<dbReference type="EMBL" id="JBHSPH010000008">
    <property type="protein sequence ID" value="MFC5863958.1"/>
    <property type="molecule type" value="Genomic_DNA"/>
</dbReference>
<dbReference type="PRINTS" id="PR00778">
    <property type="entry name" value="HTHARSR"/>
</dbReference>
<evidence type="ECO:0000256" key="3">
    <source>
        <dbReference type="ARBA" id="ARBA00023163"/>
    </source>
</evidence>
<dbReference type="InterPro" id="IPR011991">
    <property type="entry name" value="ArsR-like_HTH"/>
</dbReference>
<dbReference type="PROSITE" id="PS50987">
    <property type="entry name" value="HTH_ARSR_2"/>
    <property type="match status" value="1"/>
</dbReference>
<keyword evidence="6" id="KW-1185">Reference proteome</keyword>
<dbReference type="RefSeq" id="WP_263341171.1">
    <property type="nucleotide sequence ID" value="NZ_JAGSYH010000006.1"/>
</dbReference>
<evidence type="ECO:0000256" key="1">
    <source>
        <dbReference type="ARBA" id="ARBA00023015"/>
    </source>
</evidence>
<dbReference type="CDD" id="cd00090">
    <property type="entry name" value="HTH_ARSR"/>
    <property type="match status" value="1"/>
</dbReference>
<dbReference type="InterPro" id="IPR036390">
    <property type="entry name" value="WH_DNA-bd_sf"/>
</dbReference>
<dbReference type="PANTHER" id="PTHR33154:SF33">
    <property type="entry name" value="TRANSCRIPTIONAL REPRESSOR SDPR"/>
    <property type="match status" value="1"/>
</dbReference>
<keyword evidence="3" id="KW-0804">Transcription</keyword>